<evidence type="ECO:0000256" key="1">
    <source>
        <dbReference type="SAM" id="MobiDB-lite"/>
    </source>
</evidence>
<organism evidence="2 3">
    <name type="scientific">Paraglaciecola hydrolytica</name>
    <dbReference type="NCBI Taxonomy" id="1799789"/>
    <lineage>
        <taxon>Bacteria</taxon>
        <taxon>Pseudomonadati</taxon>
        <taxon>Pseudomonadota</taxon>
        <taxon>Gammaproteobacteria</taxon>
        <taxon>Alteromonadales</taxon>
        <taxon>Alteromonadaceae</taxon>
        <taxon>Paraglaciecola</taxon>
    </lineage>
</organism>
<feature type="region of interest" description="Disordered" evidence="1">
    <location>
        <begin position="1"/>
        <end position="21"/>
    </location>
</feature>
<reference evidence="3" key="1">
    <citation type="submission" date="2016-02" db="EMBL/GenBank/DDBJ databases">
        <authorList>
            <person name="Schultz-Johansen M."/>
            <person name="Glaring M.A."/>
            <person name="Bech P.K."/>
            <person name="Stougaard P."/>
        </authorList>
    </citation>
    <scope>NUCLEOTIDE SEQUENCE [LARGE SCALE GENOMIC DNA]</scope>
    <source>
        <strain evidence="3">S66</strain>
    </source>
</reference>
<gene>
    <name evidence="2" type="ORF">AX660_01190</name>
</gene>
<sequence>MQKKIEKTATPPTPEGASAAQFSHLCRQDKGRGQLLGDIVGIYFGALSLFNRMSERMRTSLNGKLKLTD</sequence>
<evidence type="ECO:0000313" key="2">
    <source>
        <dbReference type="EMBL" id="KXI27211.1"/>
    </source>
</evidence>
<comment type="caution">
    <text evidence="2">The sequence shown here is derived from an EMBL/GenBank/DDBJ whole genome shotgun (WGS) entry which is preliminary data.</text>
</comment>
<proteinExistence type="predicted"/>
<evidence type="ECO:0000313" key="3">
    <source>
        <dbReference type="Proteomes" id="UP000070299"/>
    </source>
</evidence>
<protein>
    <submittedName>
        <fullName evidence="2">Uncharacterized protein</fullName>
    </submittedName>
</protein>
<keyword evidence="3" id="KW-1185">Reference proteome</keyword>
<accession>A0A148KLR1</accession>
<name>A0A148KLR1_9ALTE</name>
<dbReference type="AlphaFoldDB" id="A0A148KLR1"/>
<dbReference type="Proteomes" id="UP000070299">
    <property type="component" value="Unassembled WGS sequence"/>
</dbReference>
<dbReference type="EMBL" id="LSNE01000014">
    <property type="protein sequence ID" value="KXI27211.1"/>
    <property type="molecule type" value="Genomic_DNA"/>
</dbReference>